<evidence type="ECO:0000256" key="1">
    <source>
        <dbReference type="ARBA" id="ARBA00009183"/>
    </source>
</evidence>
<evidence type="ECO:0000256" key="5">
    <source>
        <dbReference type="ARBA" id="ARBA00023002"/>
    </source>
</evidence>
<dbReference type="GO" id="GO:0050660">
    <property type="term" value="F:flavin adenine dinucleotide binding"/>
    <property type="evidence" value="ECO:0007669"/>
    <property type="project" value="InterPro"/>
</dbReference>
<accession>A0AAD4J916</accession>
<protein>
    <recommendedName>
        <fullName evidence="6">Flavin-containing monooxygenase</fullName>
        <ecNumber evidence="6">1.-.-.-</ecNumber>
    </recommendedName>
</protein>
<dbReference type="FunFam" id="3.50.50.60:FF:000403">
    <property type="entry name" value="Flavin-containing monooxygenase"/>
    <property type="match status" value="1"/>
</dbReference>
<comment type="similarity">
    <text evidence="1 6">Belongs to the FMO family.</text>
</comment>
<evidence type="ECO:0000256" key="4">
    <source>
        <dbReference type="ARBA" id="ARBA00022857"/>
    </source>
</evidence>
<keyword evidence="8" id="KW-1185">Reference proteome</keyword>
<dbReference type="PROSITE" id="PS51257">
    <property type="entry name" value="PROKAR_LIPOPROTEIN"/>
    <property type="match status" value="1"/>
</dbReference>
<evidence type="ECO:0000313" key="8">
    <source>
        <dbReference type="Proteomes" id="UP001190926"/>
    </source>
</evidence>
<sequence length="519" mass="59044">MEKRVAIVGAGVSGLLACKYAASRGFNPMVFEEQNEVGGLWNHTFESTTLQVPKEMYHFSDFPWPSSVEDVLPHNTQLLQYLQSYAHKFELLHFIKFNSKVMDVDYVGGESKQEMQSWDLWGGSGKAFGSKGKWILRVLQLQDHSIKVYEAEFLVLCIGRFSGLPKLPEFDAGQGPELFSGKVLHSMDYSDMENAAAAEFIKGKRVVIVGSGKSAVDLAFECANANGKDNPCTMIQRSIHWMLPHDAQPWGLNLGYLCFTRFAELMVHKPGEPFFTSLAATLLTPMRWGMNKLIESYLKWRLPLKKYGMIPEEKFVAEASSCQILFLAENFYDRVEDGSIVLRKSKSLRFCEEGLIVDDKTVIKADIVIFATGYKGDEKLKNMFASRSFQKYMAGTPTSTIPLYRQMIHPRIPQLAVIGYSESLSNIFTFEMRCKWVAQFLDEAFQLPSIREMEKEIEAWEKYMKRYAGNSQFKRSCIGGIPIWYNDQICTDIGSNPIRKKGFFSNLFHPHASVDYQGL</sequence>
<dbReference type="PRINTS" id="PR00368">
    <property type="entry name" value="FADPNR"/>
</dbReference>
<evidence type="ECO:0000313" key="7">
    <source>
        <dbReference type="EMBL" id="KAH6828813.1"/>
    </source>
</evidence>
<evidence type="ECO:0000256" key="2">
    <source>
        <dbReference type="ARBA" id="ARBA00022630"/>
    </source>
</evidence>
<dbReference type="SUPFAM" id="SSF51905">
    <property type="entry name" value="FAD/NAD(P)-binding domain"/>
    <property type="match status" value="2"/>
</dbReference>
<dbReference type="PANTHER" id="PTHR23023">
    <property type="entry name" value="DIMETHYLANILINE MONOOXYGENASE"/>
    <property type="match status" value="1"/>
</dbReference>
<comment type="caution">
    <text evidence="7">The sequence shown here is derived from an EMBL/GenBank/DDBJ whole genome shotgun (WGS) entry which is preliminary data.</text>
</comment>
<gene>
    <name evidence="7" type="ORF">C2S53_012950</name>
</gene>
<comment type="cofactor">
    <cofactor evidence="6">
        <name>FAD</name>
        <dbReference type="ChEBI" id="CHEBI:57692"/>
    </cofactor>
</comment>
<dbReference type="InterPro" id="IPR036188">
    <property type="entry name" value="FAD/NAD-bd_sf"/>
</dbReference>
<name>A0AAD4J916_PERFH</name>
<dbReference type="Gene3D" id="3.50.50.60">
    <property type="entry name" value="FAD/NAD(P)-binding domain"/>
    <property type="match status" value="2"/>
</dbReference>
<dbReference type="GO" id="GO:0004499">
    <property type="term" value="F:N,N-dimethylaniline monooxygenase activity"/>
    <property type="evidence" value="ECO:0007669"/>
    <property type="project" value="InterPro"/>
</dbReference>
<proteinExistence type="inferred from homology"/>
<dbReference type="EMBL" id="SDAM02000120">
    <property type="protein sequence ID" value="KAH6828813.1"/>
    <property type="molecule type" value="Genomic_DNA"/>
</dbReference>
<organism evidence="7 8">
    <name type="scientific">Perilla frutescens var. hirtella</name>
    <name type="common">Perilla citriodora</name>
    <name type="synonym">Perilla setoyensis</name>
    <dbReference type="NCBI Taxonomy" id="608512"/>
    <lineage>
        <taxon>Eukaryota</taxon>
        <taxon>Viridiplantae</taxon>
        <taxon>Streptophyta</taxon>
        <taxon>Embryophyta</taxon>
        <taxon>Tracheophyta</taxon>
        <taxon>Spermatophyta</taxon>
        <taxon>Magnoliopsida</taxon>
        <taxon>eudicotyledons</taxon>
        <taxon>Gunneridae</taxon>
        <taxon>Pentapetalae</taxon>
        <taxon>asterids</taxon>
        <taxon>lamiids</taxon>
        <taxon>Lamiales</taxon>
        <taxon>Lamiaceae</taxon>
        <taxon>Nepetoideae</taxon>
        <taxon>Elsholtzieae</taxon>
        <taxon>Perilla</taxon>
    </lineage>
</organism>
<dbReference type="FunFam" id="3.50.50.60:FF:000226">
    <property type="entry name" value="Flavin-containing monooxygenase"/>
    <property type="match status" value="1"/>
</dbReference>
<dbReference type="PIRSF" id="PIRSF000332">
    <property type="entry name" value="FMO"/>
    <property type="match status" value="1"/>
</dbReference>
<dbReference type="GO" id="GO:0050661">
    <property type="term" value="F:NADP binding"/>
    <property type="evidence" value="ECO:0007669"/>
    <property type="project" value="InterPro"/>
</dbReference>
<evidence type="ECO:0000256" key="6">
    <source>
        <dbReference type="RuleBase" id="RU361177"/>
    </source>
</evidence>
<keyword evidence="2 6" id="KW-0285">Flavoprotein</keyword>
<dbReference type="Proteomes" id="UP001190926">
    <property type="component" value="Unassembled WGS sequence"/>
</dbReference>
<keyword evidence="3 6" id="KW-0274">FAD</keyword>
<keyword evidence="6" id="KW-0503">Monooxygenase</keyword>
<evidence type="ECO:0000256" key="3">
    <source>
        <dbReference type="ARBA" id="ARBA00022827"/>
    </source>
</evidence>
<dbReference type="AlphaFoldDB" id="A0AAD4J916"/>
<dbReference type="InterPro" id="IPR000960">
    <property type="entry name" value="Flavin_mOase"/>
</dbReference>
<dbReference type="EC" id="1.-.-.-" evidence="6"/>
<dbReference type="Pfam" id="PF00743">
    <property type="entry name" value="FMO-like"/>
    <property type="match status" value="1"/>
</dbReference>
<reference evidence="7 8" key="1">
    <citation type="journal article" date="2021" name="Nat. Commun.">
        <title>Incipient diploidization of the medicinal plant Perilla within 10,000 years.</title>
        <authorList>
            <person name="Zhang Y."/>
            <person name="Shen Q."/>
            <person name="Leng L."/>
            <person name="Zhang D."/>
            <person name="Chen S."/>
            <person name="Shi Y."/>
            <person name="Ning Z."/>
            <person name="Chen S."/>
        </authorList>
    </citation>
    <scope>NUCLEOTIDE SEQUENCE [LARGE SCALE GENOMIC DNA]</scope>
    <source>
        <strain evidence="8">cv. PC099</strain>
    </source>
</reference>
<dbReference type="InterPro" id="IPR050346">
    <property type="entry name" value="FMO-like"/>
</dbReference>
<keyword evidence="5 6" id="KW-0560">Oxidoreductase</keyword>
<dbReference type="InterPro" id="IPR020946">
    <property type="entry name" value="Flavin_mOase-like"/>
</dbReference>
<keyword evidence="4" id="KW-0521">NADP</keyword>